<organism evidence="2">
    <name type="scientific">Medicago truncatula</name>
    <name type="common">Barrel medic</name>
    <name type="synonym">Medicago tribuloides</name>
    <dbReference type="NCBI Taxonomy" id="3880"/>
    <lineage>
        <taxon>Eukaryota</taxon>
        <taxon>Viridiplantae</taxon>
        <taxon>Streptophyta</taxon>
        <taxon>Embryophyta</taxon>
        <taxon>Tracheophyta</taxon>
        <taxon>Spermatophyta</taxon>
        <taxon>Magnoliopsida</taxon>
        <taxon>eudicotyledons</taxon>
        <taxon>Gunneridae</taxon>
        <taxon>Pentapetalae</taxon>
        <taxon>rosids</taxon>
        <taxon>fabids</taxon>
        <taxon>Fabales</taxon>
        <taxon>Fabaceae</taxon>
        <taxon>Papilionoideae</taxon>
        <taxon>50 kb inversion clade</taxon>
        <taxon>NPAAA clade</taxon>
        <taxon>Hologalegina</taxon>
        <taxon>IRL clade</taxon>
        <taxon>Trifolieae</taxon>
        <taxon>Medicago</taxon>
    </lineage>
</organism>
<evidence type="ECO:0000256" key="1">
    <source>
        <dbReference type="SAM" id="MobiDB-lite"/>
    </source>
</evidence>
<feature type="region of interest" description="Disordered" evidence="1">
    <location>
        <begin position="84"/>
        <end position="107"/>
    </location>
</feature>
<proteinExistence type="predicted"/>
<dbReference type="AlphaFoldDB" id="A0A396JNR0"/>
<protein>
    <submittedName>
        <fullName evidence="2">Uncharacterized protein</fullName>
    </submittedName>
</protein>
<dbReference type="Proteomes" id="UP000265566">
    <property type="component" value="Chromosome 1"/>
</dbReference>
<feature type="compositionally biased region" description="Basic and acidic residues" evidence="1">
    <location>
        <begin position="21"/>
        <end position="30"/>
    </location>
</feature>
<dbReference type="EMBL" id="PSQE01000001">
    <property type="protein sequence ID" value="RHN78341.1"/>
    <property type="molecule type" value="Genomic_DNA"/>
</dbReference>
<gene>
    <name evidence="2" type="ORF">MtrunA17_Chr1g0164441</name>
</gene>
<reference evidence="2" key="1">
    <citation type="journal article" date="2018" name="Nat. Plants">
        <title>Whole-genome landscape of Medicago truncatula symbiotic genes.</title>
        <authorList>
            <person name="Pecrix Y."/>
            <person name="Gamas P."/>
            <person name="Carrere S."/>
        </authorList>
    </citation>
    <scope>NUCLEOTIDE SEQUENCE</scope>
    <source>
        <tissue evidence="2">Leaves</tissue>
    </source>
</reference>
<sequence length="107" mass="11790">MSPIQFYKYKTTNQPKGGAQQEKHSTAKHTDTTILTCKKSTESSNTKIPNTKTIIQHRTAISTTVSAITSVTNTSHKQTLKTAVTQHQSTHKHVITRSNSVTITKPS</sequence>
<name>A0A396JNR0_MEDTR</name>
<feature type="compositionally biased region" description="Polar residues" evidence="1">
    <location>
        <begin position="96"/>
        <end position="107"/>
    </location>
</feature>
<feature type="region of interest" description="Disordered" evidence="1">
    <location>
        <begin position="1"/>
        <end position="30"/>
    </location>
</feature>
<comment type="caution">
    <text evidence="2">The sequence shown here is derived from an EMBL/GenBank/DDBJ whole genome shotgun (WGS) entry which is preliminary data.</text>
</comment>
<dbReference type="Gramene" id="rna1884">
    <property type="protein sequence ID" value="RHN78341.1"/>
    <property type="gene ID" value="gene1884"/>
</dbReference>
<evidence type="ECO:0000313" key="2">
    <source>
        <dbReference type="EMBL" id="RHN78341.1"/>
    </source>
</evidence>
<accession>A0A396JNR0</accession>